<proteinExistence type="predicted"/>
<name>A0A7R9ELA5_9NEOP</name>
<protein>
    <submittedName>
        <fullName evidence="1">Uncharacterized protein</fullName>
    </submittedName>
</protein>
<sequence>MQMSQQSVSSRMICQRPSHLRDFYAVPRDTQSVHELKDRLRLKHQKDFPNYRSDS</sequence>
<evidence type="ECO:0000313" key="1">
    <source>
        <dbReference type="EMBL" id="CAD7436108.1"/>
    </source>
</evidence>
<accession>A0A7R9ELA5</accession>
<dbReference type="AlphaFoldDB" id="A0A7R9ELA5"/>
<gene>
    <name evidence="1" type="ORF">TMSB3V08_LOCUS12754</name>
</gene>
<reference evidence="1" key="1">
    <citation type="submission" date="2020-11" db="EMBL/GenBank/DDBJ databases">
        <authorList>
            <person name="Tran Van P."/>
        </authorList>
    </citation>
    <scope>NUCLEOTIDE SEQUENCE</scope>
</reference>
<organism evidence="1">
    <name type="scientific">Timema monikensis</name>
    <dbReference type="NCBI Taxonomy" id="170555"/>
    <lineage>
        <taxon>Eukaryota</taxon>
        <taxon>Metazoa</taxon>
        <taxon>Ecdysozoa</taxon>
        <taxon>Arthropoda</taxon>
        <taxon>Hexapoda</taxon>
        <taxon>Insecta</taxon>
        <taxon>Pterygota</taxon>
        <taxon>Neoptera</taxon>
        <taxon>Polyneoptera</taxon>
        <taxon>Phasmatodea</taxon>
        <taxon>Timematodea</taxon>
        <taxon>Timematoidea</taxon>
        <taxon>Timematidae</taxon>
        <taxon>Timema</taxon>
    </lineage>
</organism>
<dbReference type="EMBL" id="OB809472">
    <property type="protein sequence ID" value="CAD7436108.1"/>
    <property type="molecule type" value="Genomic_DNA"/>
</dbReference>